<gene>
    <name evidence="2" type="ORF">AC579_9572</name>
</gene>
<proteinExistence type="predicted"/>
<organism evidence="2 3">
    <name type="scientific">Pseudocercospora musae</name>
    <dbReference type="NCBI Taxonomy" id="113226"/>
    <lineage>
        <taxon>Eukaryota</taxon>
        <taxon>Fungi</taxon>
        <taxon>Dikarya</taxon>
        <taxon>Ascomycota</taxon>
        <taxon>Pezizomycotina</taxon>
        <taxon>Dothideomycetes</taxon>
        <taxon>Dothideomycetidae</taxon>
        <taxon>Mycosphaerellales</taxon>
        <taxon>Mycosphaerellaceae</taxon>
        <taxon>Pseudocercospora</taxon>
    </lineage>
</organism>
<feature type="compositionally biased region" description="Polar residues" evidence="1">
    <location>
        <begin position="71"/>
        <end position="84"/>
    </location>
</feature>
<keyword evidence="3" id="KW-1185">Reference proteome</keyword>
<sequence>MINQQVGAARAAETGFIARLHSGRLHLHPLSTLRLQPLWVIANTKDVSQNKRSSGHPLESSRLSKLRSFKDTSAVNTSATNRNLHGNHPDRSYNSRKRGRNPPWDDGLKHIEFAMTKSKQKDAESMDDGRIHVFTAMEQEVEKRKQIQQGEQSFCGSISSEYVDDNQCSKTASCFGYT</sequence>
<evidence type="ECO:0000313" key="2">
    <source>
        <dbReference type="EMBL" id="KXT14491.1"/>
    </source>
</evidence>
<name>A0A139IID9_9PEZI</name>
<accession>A0A139IID9</accession>
<dbReference type="EMBL" id="LFZO01000080">
    <property type="protein sequence ID" value="KXT14491.1"/>
    <property type="molecule type" value="Genomic_DNA"/>
</dbReference>
<reference evidence="2 3" key="1">
    <citation type="submission" date="2015-07" db="EMBL/GenBank/DDBJ databases">
        <title>Comparative genomics of the Sigatoka disease complex on banana suggests a link between parallel evolutionary changes in Pseudocercospora fijiensis and Pseudocercospora eumusae and increased virulence on the banana host.</title>
        <authorList>
            <person name="Chang T.-C."/>
            <person name="Salvucci A."/>
            <person name="Crous P.W."/>
            <person name="Stergiopoulos I."/>
        </authorList>
    </citation>
    <scope>NUCLEOTIDE SEQUENCE [LARGE SCALE GENOMIC DNA]</scope>
    <source>
        <strain evidence="2 3">CBS 116634</strain>
    </source>
</reference>
<dbReference type="AlphaFoldDB" id="A0A139IID9"/>
<dbReference type="Proteomes" id="UP000073492">
    <property type="component" value="Unassembled WGS sequence"/>
</dbReference>
<evidence type="ECO:0000256" key="1">
    <source>
        <dbReference type="SAM" id="MobiDB-lite"/>
    </source>
</evidence>
<comment type="caution">
    <text evidence="2">The sequence shown here is derived from an EMBL/GenBank/DDBJ whole genome shotgun (WGS) entry which is preliminary data.</text>
</comment>
<protein>
    <submittedName>
        <fullName evidence="2">Uncharacterized protein</fullName>
    </submittedName>
</protein>
<feature type="region of interest" description="Disordered" evidence="1">
    <location>
        <begin position="47"/>
        <end position="107"/>
    </location>
</feature>
<evidence type="ECO:0000313" key="3">
    <source>
        <dbReference type="Proteomes" id="UP000073492"/>
    </source>
</evidence>